<dbReference type="NCBIfam" id="TIGR02204">
    <property type="entry name" value="MsbA_rel"/>
    <property type="match status" value="1"/>
</dbReference>
<dbReference type="PROSITE" id="PS50929">
    <property type="entry name" value="ABC_TM1F"/>
    <property type="match status" value="1"/>
</dbReference>
<feature type="transmembrane region" description="Helical" evidence="7">
    <location>
        <begin position="71"/>
        <end position="96"/>
    </location>
</feature>
<evidence type="ECO:0000259" key="8">
    <source>
        <dbReference type="PROSITE" id="PS50893"/>
    </source>
</evidence>
<dbReference type="Proteomes" id="UP000550401">
    <property type="component" value="Unassembled WGS sequence"/>
</dbReference>
<dbReference type="GO" id="GO:0090374">
    <property type="term" value="P:oligopeptide export from mitochondrion"/>
    <property type="evidence" value="ECO:0007669"/>
    <property type="project" value="TreeGrafter"/>
</dbReference>
<keyword evidence="5 7" id="KW-1133">Transmembrane helix</keyword>
<gene>
    <name evidence="10" type="ORF">FHW12_000263</name>
</gene>
<dbReference type="AlphaFoldDB" id="A0A839EWB8"/>
<dbReference type="InterPro" id="IPR003593">
    <property type="entry name" value="AAA+_ATPase"/>
</dbReference>
<keyword evidence="2 7" id="KW-0812">Transmembrane</keyword>
<dbReference type="FunFam" id="3.40.50.300:FF:000218">
    <property type="entry name" value="Multidrug ABC transporter ATP-binding protein"/>
    <property type="match status" value="1"/>
</dbReference>
<evidence type="ECO:0000256" key="1">
    <source>
        <dbReference type="ARBA" id="ARBA00004651"/>
    </source>
</evidence>
<evidence type="ECO:0000313" key="11">
    <source>
        <dbReference type="Proteomes" id="UP000550401"/>
    </source>
</evidence>
<feature type="domain" description="ABC transmembrane type-1" evidence="9">
    <location>
        <begin position="34"/>
        <end position="313"/>
    </location>
</feature>
<dbReference type="InterPro" id="IPR027417">
    <property type="entry name" value="P-loop_NTPase"/>
</dbReference>
<evidence type="ECO:0000256" key="2">
    <source>
        <dbReference type="ARBA" id="ARBA00022692"/>
    </source>
</evidence>
<dbReference type="Pfam" id="PF00005">
    <property type="entry name" value="ABC_tran"/>
    <property type="match status" value="1"/>
</dbReference>
<dbReference type="SMART" id="SM00382">
    <property type="entry name" value="AAA"/>
    <property type="match status" value="1"/>
</dbReference>
<proteinExistence type="predicted"/>
<feature type="transmembrane region" description="Helical" evidence="7">
    <location>
        <begin position="286"/>
        <end position="304"/>
    </location>
</feature>
<evidence type="ECO:0000256" key="3">
    <source>
        <dbReference type="ARBA" id="ARBA00022741"/>
    </source>
</evidence>
<dbReference type="PANTHER" id="PTHR43394:SF1">
    <property type="entry name" value="ATP-BINDING CASSETTE SUB-FAMILY B MEMBER 10, MITOCHONDRIAL"/>
    <property type="match status" value="1"/>
</dbReference>
<dbReference type="InterPro" id="IPR011527">
    <property type="entry name" value="ABC1_TM_dom"/>
</dbReference>
<dbReference type="GO" id="GO:0005524">
    <property type="term" value="F:ATP binding"/>
    <property type="evidence" value="ECO:0007669"/>
    <property type="project" value="UniProtKB-KW"/>
</dbReference>
<accession>A0A839EWB8</accession>
<dbReference type="Pfam" id="PF00664">
    <property type="entry name" value="ABC_membrane"/>
    <property type="match status" value="1"/>
</dbReference>
<keyword evidence="6 7" id="KW-0472">Membrane</keyword>
<dbReference type="GO" id="GO:0015421">
    <property type="term" value="F:ABC-type oligopeptide transporter activity"/>
    <property type="evidence" value="ECO:0007669"/>
    <property type="project" value="TreeGrafter"/>
</dbReference>
<dbReference type="GO" id="GO:0016887">
    <property type="term" value="F:ATP hydrolysis activity"/>
    <property type="evidence" value="ECO:0007669"/>
    <property type="project" value="InterPro"/>
</dbReference>
<dbReference type="InterPro" id="IPR036640">
    <property type="entry name" value="ABC1_TM_sf"/>
</dbReference>
<dbReference type="InterPro" id="IPR003439">
    <property type="entry name" value="ABC_transporter-like_ATP-bd"/>
</dbReference>
<dbReference type="SUPFAM" id="SSF52540">
    <property type="entry name" value="P-loop containing nucleoside triphosphate hydrolases"/>
    <property type="match status" value="1"/>
</dbReference>
<comment type="subcellular location">
    <subcellularLocation>
        <location evidence="1">Cell membrane</location>
        <topology evidence="1">Multi-pass membrane protein</topology>
    </subcellularLocation>
</comment>
<evidence type="ECO:0000256" key="5">
    <source>
        <dbReference type="ARBA" id="ARBA00022989"/>
    </source>
</evidence>
<dbReference type="CDD" id="cd03249">
    <property type="entry name" value="ABC_MTABC3_MDL1_MDL2"/>
    <property type="match status" value="1"/>
</dbReference>
<dbReference type="InterPro" id="IPR017871">
    <property type="entry name" value="ABC_transporter-like_CS"/>
</dbReference>
<dbReference type="GO" id="GO:0005886">
    <property type="term" value="C:plasma membrane"/>
    <property type="evidence" value="ECO:0007669"/>
    <property type="project" value="UniProtKB-SubCell"/>
</dbReference>
<dbReference type="Gene3D" id="1.20.1560.10">
    <property type="entry name" value="ABC transporter type 1, transmembrane domain"/>
    <property type="match status" value="1"/>
</dbReference>
<organism evidence="10 11">
    <name type="scientific">Dokdonella fugitiva</name>
    <dbReference type="NCBI Taxonomy" id="328517"/>
    <lineage>
        <taxon>Bacteria</taxon>
        <taxon>Pseudomonadati</taxon>
        <taxon>Pseudomonadota</taxon>
        <taxon>Gammaproteobacteria</taxon>
        <taxon>Lysobacterales</taxon>
        <taxon>Rhodanobacteraceae</taxon>
        <taxon>Dokdonella</taxon>
    </lineage>
</organism>
<reference evidence="10 11" key="1">
    <citation type="submission" date="2020-07" db="EMBL/GenBank/DDBJ databases">
        <title>Genomic Encyclopedia of Type Strains, Phase IV (KMG-V): Genome sequencing to study the core and pangenomes of soil and plant-associated prokaryotes.</title>
        <authorList>
            <person name="Whitman W."/>
        </authorList>
    </citation>
    <scope>NUCLEOTIDE SEQUENCE [LARGE SCALE GENOMIC DNA]</scope>
    <source>
        <strain evidence="10 11">RH2WT43</strain>
    </source>
</reference>
<feature type="transmembrane region" description="Helical" evidence="7">
    <location>
        <begin position="171"/>
        <end position="189"/>
    </location>
</feature>
<dbReference type="Gene3D" id="3.40.50.300">
    <property type="entry name" value="P-loop containing nucleotide triphosphate hydrolases"/>
    <property type="match status" value="1"/>
</dbReference>
<keyword evidence="4 10" id="KW-0067">ATP-binding</keyword>
<comment type="caution">
    <text evidence="10">The sequence shown here is derived from an EMBL/GenBank/DDBJ whole genome shotgun (WGS) entry which is preliminary data.</text>
</comment>
<evidence type="ECO:0000256" key="4">
    <source>
        <dbReference type="ARBA" id="ARBA00022840"/>
    </source>
</evidence>
<evidence type="ECO:0000256" key="7">
    <source>
        <dbReference type="SAM" id="Phobius"/>
    </source>
</evidence>
<evidence type="ECO:0000313" key="10">
    <source>
        <dbReference type="EMBL" id="MBA8886072.1"/>
    </source>
</evidence>
<keyword evidence="11" id="KW-1185">Reference proteome</keyword>
<feature type="transmembrane region" description="Helical" evidence="7">
    <location>
        <begin position="28"/>
        <end position="51"/>
    </location>
</feature>
<feature type="domain" description="ABC transporter" evidence="8">
    <location>
        <begin position="348"/>
        <end position="584"/>
    </location>
</feature>
<dbReference type="PROSITE" id="PS50893">
    <property type="entry name" value="ABC_TRANSPORTER_2"/>
    <property type="match status" value="1"/>
</dbReference>
<dbReference type="InterPro" id="IPR039421">
    <property type="entry name" value="Type_1_exporter"/>
</dbReference>
<keyword evidence="3" id="KW-0547">Nucleotide-binding</keyword>
<dbReference type="EMBL" id="JACGXL010000001">
    <property type="protein sequence ID" value="MBA8886072.1"/>
    <property type="molecule type" value="Genomic_DNA"/>
</dbReference>
<dbReference type="PROSITE" id="PS00211">
    <property type="entry name" value="ABC_TRANSPORTER_1"/>
    <property type="match status" value="1"/>
</dbReference>
<dbReference type="CDD" id="cd18575">
    <property type="entry name" value="ABC_6TM_bac_exporter_ABCB8_10_like"/>
    <property type="match status" value="1"/>
</dbReference>
<dbReference type="PANTHER" id="PTHR43394">
    <property type="entry name" value="ATP-DEPENDENT PERMEASE MDL1, MITOCHONDRIAL"/>
    <property type="match status" value="1"/>
</dbReference>
<protein>
    <submittedName>
        <fullName evidence="10">ATP-binding cassette subfamily B protein</fullName>
    </submittedName>
</protein>
<dbReference type="RefSeq" id="WP_182529183.1">
    <property type="nucleotide sequence ID" value="NZ_JACGXL010000001.1"/>
</dbReference>
<dbReference type="SUPFAM" id="SSF90123">
    <property type="entry name" value="ABC transporter transmembrane region"/>
    <property type="match status" value="1"/>
</dbReference>
<evidence type="ECO:0000256" key="6">
    <source>
        <dbReference type="ARBA" id="ARBA00023136"/>
    </source>
</evidence>
<dbReference type="InterPro" id="IPR011918">
    <property type="entry name" value="ABC_MsbA_ATP-bd"/>
</dbReference>
<feature type="transmembrane region" description="Helical" evidence="7">
    <location>
        <begin position="248"/>
        <end position="274"/>
    </location>
</feature>
<evidence type="ECO:0000259" key="9">
    <source>
        <dbReference type="PROSITE" id="PS50929"/>
    </source>
</evidence>
<sequence length="588" mass="62812">MPDQPATDPPRKLRSLTRLLPYLRPYRGLLTGWLGFLAVSSAATLTLPQAVRVMIDHGFTQSNAAAINASFLGLFAVAAVLAIATAARFFFVTLLGERVAADLRRRLYDHLLTLDQAFYESTRTGELVSRLAADTELVQTVVGSTLSVALRSVVTLIGGAAAMIWTSPRLAGFTVLVIPAVVLPIVVFGRRVSKLSRESQDRIADASATASEALNAVHTVQAYTREPEESRRYADAIRRALDVARRRIAMTGSLTAMVILLVFGAITLVLWAGAKAVMAGTMAPGVLSQFVLYAVFAAGSVGALSEVWGQVLRAVGALGRIGDLLDTRAGIVSPMPAVPLAQPVRGAIRFEHVEFHYPSRPDRAALHDFTLDVQPGQTIALVGPSGAGKTTVFQLLLRFYDPGSGRILLDGVDLRALALPELRGSYALVPQDPVLFGASAADNIGFGRTGASRDDVVAAARSAEAHDFVETLPEAYETYLGERGVRLSGGQQQRVAIARALLRDAPVLLLDEATSSLDAQSEHLIQQALERLEAGRTTLVIAHRLATVQRADRIVVLDGGRIVAQGTHAELVRAGGLYAELARLQFAA</sequence>
<name>A0A839EWB8_9GAMM</name>